<keyword evidence="3" id="KW-1185">Reference proteome</keyword>
<evidence type="ECO:0000313" key="2">
    <source>
        <dbReference type="EMBL" id="MDA5398836.1"/>
    </source>
</evidence>
<dbReference type="Proteomes" id="UP001151234">
    <property type="component" value="Unassembled WGS sequence"/>
</dbReference>
<proteinExistence type="predicted"/>
<name>A0A9X3UL89_9HYPH</name>
<keyword evidence="1" id="KW-0812">Transmembrane</keyword>
<organism evidence="2 3">
    <name type="scientific">Hoeflea prorocentri</name>
    <dbReference type="NCBI Taxonomy" id="1922333"/>
    <lineage>
        <taxon>Bacteria</taxon>
        <taxon>Pseudomonadati</taxon>
        <taxon>Pseudomonadota</taxon>
        <taxon>Alphaproteobacteria</taxon>
        <taxon>Hyphomicrobiales</taxon>
        <taxon>Rhizobiaceae</taxon>
        <taxon>Hoeflea</taxon>
    </lineage>
</organism>
<dbReference type="RefSeq" id="WP_267990238.1">
    <property type="nucleotide sequence ID" value="NZ_JAPJZI010000001.1"/>
</dbReference>
<comment type="caution">
    <text evidence="2">The sequence shown here is derived from an EMBL/GenBank/DDBJ whole genome shotgun (WGS) entry which is preliminary data.</text>
</comment>
<evidence type="ECO:0000313" key="3">
    <source>
        <dbReference type="Proteomes" id="UP001151234"/>
    </source>
</evidence>
<dbReference type="EMBL" id="JAPJZI010000001">
    <property type="protein sequence ID" value="MDA5398836.1"/>
    <property type="molecule type" value="Genomic_DNA"/>
</dbReference>
<protein>
    <submittedName>
        <fullName evidence="2">Uncharacterized protein</fullName>
    </submittedName>
</protein>
<reference evidence="2" key="1">
    <citation type="submission" date="2022-11" db="EMBL/GenBank/DDBJ databases">
        <title>Draft genome sequence of Hoeflea poritis E7-10 and Hoeflea prorocentri PM5-8, separated from scleractinian coral Porites lutea and marine dinoflagellate.</title>
        <authorList>
            <person name="Zhang G."/>
            <person name="Wei Q."/>
            <person name="Cai L."/>
        </authorList>
    </citation>
    <scope>NUCLEOTIDE SEQUENCE</scope>
    <source>
        <strain evidence="2">PM5-8</strain>
    </source>
</reference>
<gene>
    <name evidence="2" type="ORF">OQ273_09670</name>
</gene>
<feature type="transmembrane region" description="Helical" evidence="1">
    <location>
        <begin position="136"/>
        <end position="158"/>
    </location>
</feature>
<sequence length="523" mass="59974">MAQEKETAKSSTKATAKKKQAVVVIHGMGEQVPMDTLRSFVDTTWVTDENLIPRSRVDSNNGQQRVENPVWSKPDRRNRSFELHRITTEEAKNGVRTDFYEFYWAHLMQGTTWEHFKIWFVDLLWRSPKRVPKDVFKAWIALWIITVLIGIVMAVSLLPVDDLRQCLAGECDDAGCSASSLCWTWIGPVLGVIVSLVAGTFVNVFLLKYFGDVARYVKANPLNVARRQEIREKGVELLETLMGVRDFDPSTQKKGAPYPNWDTEYDRIIVVSHSLGTIVAYDILKASFARVNRYLNRSGQARKKQPARDELEKLIQDAIENSGSLDLEEYRRLQNLAWKELKENGSPWLVSDFITLGSPLTHAEFLLAHDNDDMRSQQEKRILPTCPPALEWDPKTKHQHFTYQVGANFSNGAYFRYPHHAAHFAFTRWTNIYSKSERILWGDIISGPLADHFDLSTPVARLQGILDIPVLPEQDIEGKPKGSVPFFTHTKYWNMDVRTGPNDNWAVPYHIHKLREAINLLDK</sequence>
<keyword evidence="1" id="KW-1133">Transmembrane helix</keyword>
<feature type="transmembrane region" description="Helical" evidence="1">
    <location>
        <begin position="185"/>
        <end position="206"/>
    </location>
</feature>
<evidence type="ECO:0000256" key="1">
    <source>
        <dbReference type="SAM" id="Phobius"/>
    </source>
</evidence>
<accession>A0A9X3UL89</accession>
<dbReference type="AlphaFoldDB" id="A0A9X3UL89"/>
<keyword evidence="1" id="KW-0472">Membrane</keyword>